<evidence type="ECO:0000313" key="4">
    <source>
        <dbReference type="Proteomes" id="UP000247512"/>
    </source>
</evidence>
<reference evidence="1" key="2">
    <citation type="submission" date="2017-02" db="EMBL/GenBank/DDBJ databases">
        <authorList>
            <person name="Zhang H."/>
        </authorList>
    </citation>
    <scope>NUCLEOTIDE SEQUENCE</scope>
    <source>
        <strain evidence="1">RZS01</strain>
    </source>
</reference>
<reference evidence="3" key="1">
    <citation type="submission" date="2017-02" db="EMBL/GenBank/DDBJ databases">
        <title>zhang.</title>
        <authorList>
            <person name="Zhang H."/>
        </authorList>
    </citation>
    <scope>NUCLEOTIDE SEQUENCE [LARGE SCALE GENOMIC DNA]</scope>
    <source>
        <strain evidence="3">RZS01</strain>
    </source>
</reference>
<proteinExistence type="predicted"/>
<organism evidence="1 3">
    <name type="scientific">Komagataeibacter nataicola</name>
    <dbReference type="NCBI Taxonomy" id="265960"/>
    <lineage>
        <taxon>Bacteria</taxon>
        <taxon>Pseudomonadati</taxon>
        <taxon>Pseudomonadota</taxon>
        <taxon>Alphaproteobacteria</taxon>
        <taxon>Acetobacterales</taxon>
        <taxon>Acetobacteraceae</taxon>
        <taxon>Komagataeibacter</taxon>
    </lineage>
</organism>
<reference evidence="2 4" key="3">
    <citation type="submission" date="2017-06" db="EMBL/GenBank/DDBJ databases">
        <title>A draft genome sequence of Komagataeibacter nataicola LMG 1536.</title>
        <authorList>
            <person name="Skraban J."/>
            <person name="Cleenwerck I."/>
            <person name="Vandamme P."/>
            <person name="Trcek J."/>
        </authorList>
    </citation>
    <scope>NUCLEOTIDE SEQUENCE [LARGE SCALE GENOMIC DNA]</scope>
    <source>
        <strain evidence="2 4">LMG 1536</strain>
    </source>
</reference>
<accession>A0A9N7C6I4</accession>
<name>A0A9N7C6I4_9PROT</name>
<evidence type="ECO:0000313" key="1">
    <source>
        <dbReference type="EMBL" id="AQU87026.1"/>
    </source>
</evidence>
<sequence length="60" mass="6399">MENVLSGIRVIRKGLSIAYTLSRLPTPGGVAARTNGAMVYEDPLFMGRRNVGLGYIDGSS</sequence>
<gene>
    <name evidence="1" type="ORF">B0W47_05510</name>
    <name evidence="2" type="ORF">CDI09_16395</name>
</gene>
<dbReference type="AlphaFoldDB" id="A0A9N7C6I4"/>
<keyword evidence="4" id="KW-1185">Reference proteome</keyword>
<dbReference type="KEGG" id="kna:B0W47_05510"/>
<dbReference type="EMBL" id="CP019875">
    <property type="protein sequence ID" value="AQU87026.1"/>
    <property type="molecule type" value="Genomic_DNA"/>
</dbReference>
<protein>
    <submittedName>
        <fullName evidence="1">Uncharacterized protein</fullName>
    </submittedName>
</protein>
<evidence type="ECO:0000313" key="2">
    <source>
        <dbReference type="EMBL" id="PYD64944.1"/>
    </source>
</evidence>
<dbReference type="Proteomes" id="UP000189683">
    <property type="component" value="Chromosome"/>
</dbReference>
<dbReference type="Proteomes" id="UP000247512">
    <property type="component" value="Unassembled WGS sequence"/>
</dbReference>
<dbReference type="RefSeq" id="WP_078524625.1">
    <property type="nucleotide sequence ID" value="NZ_CP019875.1"/>
</dbReference>
<evidence type="ECO:0000313" key="3">
    <source>
        <dbReference type="Proteomes" id="UP000189683"/>
    </source>
</evidence>
<dbReference type="EMBL" id="NIRT01000054">
    <property type="protein sequence ID" value="PYD64944.1"/>
    <property type="molecule type" value="Genomic_DNA"/>
</dbReference>